<keyword evidence="4" id="KW-1185">Reference proteome</keyword>
<dbReference type="RefSeq" id="XP_025428966.1">
    <property type="nucleotide sequence ID" value="XM_025571422.1"/>
</dbReference>
<feature type="non-terminal residue" evidence="3">
    <location>
        <position position="1"/>
    </location>
</feature>
<evidence type="ECO:0000313" key="3">
    <source>
        <dbReference type="EMBL" id="PYH42984.1"/>
    </source>
</evidence>
<dbReference type="Pfam" id="PF00173">
    <property type="entry name" value="Cyt-b5"/>
    <property type="match status" value="1"/>
</dbReference>
<dbReference type="AlphaFoldDB" id="A0A318Z9D4"/>
<organism evidence="3 4">
    <name type="scientific">Aspergillus saccharolyticus JOP 1030-1</name>
    <dbReference type="NCBI Taxonomy" id="1450539"/>
    <lineage>
        <taxon>Eukaryota</taxon>
        <taxon>Fungi</taxon>
        <taxon>Dikarya</taxon>
        <taxon>Ascomycota</taxon>
        <taxon>Pezizomycotina</taxon>
        <taxon>Eurotiomycetes</taxon>
        <taxon>Eurotiomycetidae</taxon>
        <taxon>Eurotiales</taxon>
        <taxon>Aspergillaceae</taxon>
        <taxon>Aspergillus</taxon>
        <taxon>Aspergillus subgen. Circumdati</taxon>
    </lineage>
</organism>
<dbReference type="GO" id="GO:0005783">
    <property type="term" value="C:endoplasmic reticulum"/>
    <property type="evidence" value="ECO:0007669"/>
    <property type="project" value="TreeGrafter"/>
</dbReference>
<protein>
    <recommendedName>
        <fullName evidence="2">Cytochrome b5 heme-binding domain-containing protein</fullName>
    </recommendedName>
</protein>
<dbReference type="STRING" id="1450539.A0A318Z9D4"/>
<feature type="domain" description="Cytochrome b5 heme-binding" evidence="2">
    <location>
        <begin position="6"/>
        <end position="81"/>
    </location>
</feature>
<evidence type="ECO:0000259" key="2">
    <source>
        <dbReference type="Pfam" id="PF00173"/>
    </source>
</evidence>
<reference evidence="3 4" key="1">
    <citation type="submission" date="2016-12" db="EMBL/GenBank/DDBJ databases">
        <title>The genomes of Aspergillus section Nigri reveals drivers in fungal speciation.</title>
        <authorList>
            <consortium name="DOE Joint Genome Institute"/>
            <person name="Vesth T.C."/>
            <person name="Nybo J."/>
            <person name="Theobald S."/>
            <person name="Brandl J."/>
            <person name="Frisvad J.C."/>
            <person name="Nielsen K.F."/>
            <person name="Lyhne E.K."/>
            <person name="Kogle M.E."/>
            <person name="Kuo A."/>
            <person name="Riley R."/>
            <person name="Clum A."/>
            <person name="Nolan M."/>
            <person name="Lipzen A."/>
            <person name="Salamov A."/>
            <person name="Henrissat B."/>
            <person name="Wiebenga A."/>
            <person name="De Vries R.P."/>
            <person name="Grigoriev I.V."/>
            <person name="Mortensen U.H."/>
            <person name="Andersen M.R."/>
            <person name="Baker S.E."/>
        </authorList>
    </citation>
    <scope>NUCLEOTIDE SEQUENCE [LARGE SCALE GENOMIC DNA]</scope>
    <source>
        <strain evidence="3 4">JOP 1030-1</strain>
    </source>
</reference>
<dbReference type="PANTHER" id="PTHR10281:SF115">
    <property type="entry name" value="BINDING PROTEIN, PUTATIVE (AFU_ORTHOLOGUE AFUA_4G06240)-RELATED"/>
    <property type="match status" value="1"/>
</dbReference>
<dbReference type="Gene3D" id="3.10.120.10">
    <property type="entry name" value="Cytochrome b5-like heme/steroid binding domain"/>
    <property type="match status" value="1"/>
</dbReference>
<dbReference type="Proteomes" id="UP000248349">
    <property type="component" value="Unassembled WGS sequence"/>
</dbReference>
<gene>
    <name evidence="3" type="ORF">BP01DRAFT_278124</name>
</gene>
<proteinExistence type="inferred from homology"/>
<dbReference type="PANTHER" id="PTHR10281">
    <property type="entry name" value="MEMBRANE-ASSOCIATED PROGESTERONE RECEPTOR COMPONENT-RELATED"/>
    <property type="match status" value="1"/>
</dbReference>
<dbReference type="InterPro" id="IPR050577">
    <property type="entry name" value="MAPR/NEUFC/NENF-like"/>
</dbReference>
<dbReference type="GeneID" id="37072650"/>
<dbReference type="InterPro" id="IPR001199">
    <property type="entry name" value="Cyt_B5-like_heme/steroid-bd"/>
</dbReference>
<feature type="non-terminal residue" evidence="3">
    <location>
        <position position="85"/>
    </location>
</feature>
<dbReference type="GO" id="GO:0016020">
    <property type="term" value="C:membrane"/>
    <property type="evidence" value="ECO:0007669"/>
    <property type="project" value="TreeGrafter"/>
</dbReference>
<dbReference type="SUPFAM" id="SSF55856">
    <property type="entry name" value="Cytochrome b5-like heme/steroid binding domain"/>
    <property type="match status" value="1"/>
</dbReference>
<evidence type="ECO:0000313" key="4">
    <source>
        <dbReference type="Proteomes" id="UP000248349"/>
    </source>
</evidence>
<dbReference type="InterPro" id="IPR036400">
    <property type="entry name" value="Cyt_B5-like_heme/steroid_sf"/>
</dbReference>
<accession>A0A318Z9D4</accession>
<evidence type="ECO:0000256" key="1">
    <source>
        <dbReference type="ARBA" id="ARBA00038357"/>
    </source>
</evidence>
<dbReference type="OrthoDB" id="899at2759"/>
<dbReference type="EMBL" id="KZ821247">
    <property type="protein sequence ID" value="PYH42984.1"/>
    <property type="molecule type" value="Genomic_DNA"/>
</dbReference>
<comment type="similarity">
    <text evidence="1">Belongs to the cytochrome b5 family. MAPR subfamily.</text>
</comment>
<sequence>GTDPNRPTLFAIKGIVFDVSQNPSFAPGGCYHELAGKDPSRALARSSFHKSRCKAEFHDLGEQEQTILNEWFEHYLKRYKIVGKV</sequence>
<name>A0A318Z9D4_9EURO</name>